<feature type="signal peptide" evidence="9">
    <location>
        <begin position="1"/>
        <end position="19"/>
    </location>
</feature>
<feature type="transmembrane region" description="Helical" evidence="10">
    <location>
        <begin position="567"/>
        <end position="589"/>
    </location>
</feature>
<reference evidence="12" key="1">
    <citation type="submission" date="2018-12" db="EMBL/GenBank/DDBJ databases">
        <authorList>
            <person name="Hu Y."/>
        </authorList>
    </citation>
    <scope>NUCLEOTIDE SEQUENCE</scope>
    <source>
        <strain evidence="12">GL26499-R2</strain>
    </source>
</reference>
<feature type="chain" id="PRO_5022258253" description="Endoglucanase" evidence="9">
    <location>
        <begin position="20"/>
        <end position="605"/>
    </location>
</feature>
<keyword evidence="10" id="KW-1133">Transmembrane helix</keyword>
<dbReference type="Pfam" id="PF00759">
    <property type="entry name" value="Glyco_hydro_9"/>
    <property type="match status" value="1"/>
</dbReference>
<organism evidence="12">
    <name type="scientific">Ganoderma lucidum</name>
    <name type="common">Ling zhi medicinal fungus</name>
    <name type="synonym">Bracket fungus</name>
    <dbReference type="NCBI Taxonomy" id="5315"/>
    <lineage>
        <taxon>Eukaryota</taxon>
        <taxon>Fungi</taxon>
        <taxon>Dikarya</taxon>
        <taxon>Basidiomycota</taxon>
        <taxon>Agaricomycotina</taxon>
        <taxon>Agaricomycetes</taxon>
        <taxon>Polyporales</taxon>
        <taxon>Polyporaceae</taxon>
        <taxon>Ganoderma</taxon>
    </lineage>
</organism>
<dbReference type="SUPFAM" id="SSF48208">
    <property type="entry name" value="Six-hairpin glycosidases"/>
    <property type="match status" value="1"/>
</dbReference>
<evidence type="ECO:0000256" key="4">
    <source>
        <dbReference type="ARBA" id="ARBA00023001"/>
    </source>
</evidence>
<keyword evidence="4 9" id="KW-0136">Cellulose degradation</keyword>
<sequence>MQLVYALSLGGLVLHPVLAQLSLPSSAWLPPNSSTGTRSSNGTTPNSQWATTVGNLLYFYEAQRSGKLPSNNRVPWRNDSALDDGKDVGLDLTGGYYDAGDYVKYTFPMSFSIMSICLGALVSGRGYDLANQTAYLDGTLRWGLDWLMKAHPSPNTFFVEVGDGNIDNNYWGGDRTIPTPRPSYPINNTSPGTDAAAQGAATFAACSALYNNRTLSASSSTSALQNSSYAALLQGHARDLYSFATSARMQLYQQSVPTAGDAYASSGYMDELAIAAMFLALSETSSNASSYYADSVKWYYSGGLGSMLQAGQETVFNWDSKTPAVPLLGAALANAYPNVVSGSNATLNSWQSAIENYFNVFINKKGRSYMTQGGLLYFPGDSDEASLNPALNVAMLMATYAATGVQSGQMDKYRTYALGQLSYAMGKNPMNVPYVVGTHPNSPVNPHSAISTGWVPPNPSVIAPTNYDTDPPQEAYVLYGGVVGGPDDQDQFWDLRSDWVQNEVALDYNAPLLTLAANALLISSPDPYYTQVQAGSYAAVRPSGYPCDAAVSTGCTHKGGLTTGAQIAIGVVVGVVGLMLLVVAAYWWWRRTHQNQNRNWRKGRL</sequence>
<name>A0A514YQT3_GANLU</name>
<comment type="catalytic activity">
    <reaction evidence="1 9">
        <text>Endohydrolysis of (1-&gt;4)-beta-D-glucosidic linkages in cellulose, lichenin and cereal beta-D-glucans.</text>
        <dbReference type="EC" id="3.2.1.4"/>
    </reaction>
</comment>
<feature type="domain" description="Glycoside hydrolase family 9" evidence="11">
    <location>
        <begin position="53"/>
        <end position="515"/>
    </location>
</feature>
<evidence type="ECO:0000313" key="12">
    <source>
        <dbReference type="EMBL" id="QDK64602.1"/>
    </source>
</evidence>
<dbReference type="PROSITE" id="PS00698">
    <property type="entry name" value="GH9_3"/>
    <property type="match status" value="1"/>
</dbReference>
<dbReference type="InterPro" id="IPR033126">
    <property type="entry name" value="Glyco_hydro_9_Asp/Glu_AS"/>
</dbReference>
<evidence type="ECO:0000259" key="11">
    <source>
        <dbReference type="Pfam" id="PF00759"/>
    </source>
</evidence>
<dbReference type="EMBL" id="MK313730">
    <property type="protein sequence ID" value="QDK64602.1"/>
    <property type="molecule type" value="mRNA"/>
</dbReference>
<evidence type="ECO:0000256" key="7">
    <source>
        <dbReference type="ARBA" id="ARBA00023326"/>
    </source>
</evidence>
<dbReference type="Gene3D" id="1.50.10.10">
    <property type="match status" value="1"/>
</dbReference>
<keyword evidence="10" id="KW-0812">Transmembrane</keyword>
<keyword evidence="5 8" id="KW-0119">Carbohydrate metabolism</keyword>
<evidence type="ECO:0000256" key="6">
    <source>
        <dbReference type="ARBA" id="ARBA00023295"/>
    </source>
</evidence>
<dbReference type="PANTHER" id="PTHR22298">
    <property type="entry name" value="ENDO-1,4-BETA-GLUCANASE"/>
    <property type="match status" value="1"/>
</dbReference>
<dbReference type="EC" id="3.2.1.4" evidence="9"/>
<accession>A0A514YQT3</accession>
<evidence type="ECO:0000256" key="9">
    <source>
        <dbReference type="RuleBase" id="RU361166"/>
    </source>
</evidence>
<protein>
    <recommendedName>
        <fullName evidence="9">Endoglucanase</fullName>
        <ecNumber evidence="9">3.2.1.4</ecNumber>
    </recommendedName>
</protein>
<comment type="similarity">
    <text evidence="2 8 9">Belongs to the glycosyl hydrolase 9 (cellulase E) family.</text>
</comment>
<feature type="active site" evidence="8">
    <location>
        <position position="494"/>
    </location>
</feature>
<evidence type="ECO:0000256" key="8">
    <source>
        <dbReference type="PROSITE-ProRule" id="PRU10060"/>
    </source>
</evidence>
<evidence type="ECO:0000256" key="5">
    <source>
        <dbReference type="ARBA" id="ARBA00023277"/>
    </source>
</evidence>
<keyword evidence="6 8" id="KW-0326">Glycosidase</keyword>
<dbReference type="InterPro" id="IPR008928">
    <property type="entry name" value="6-hairpin_glycosidase_sf"/>
</dbReference>
<keyword evidence="9" id="KW-0732">Signal</keyword>
<dbReference type="GO" id="GO:0030245">
    <property type="term" value="P:cellulose catabolic process"/>
    <property type="evidence" value="ECO:0007669"/>
    <property type="project" value="UniProtKB-KW"/>
</dbReference>
<dbReference type="InterPro" id="IPR001701">
    <property type="entry name" value="Glyco_hydro_9"/>
</dbReference>
<dbReference type="InterPro" id="IPR012341">
    <property type="entry name" value="6hp_glycosidase-like_sf"/>
</dbReference>
<evidence type="ECO:0000256" key="3">
    <source>
        <dbReference type="ARBA" id="ARBA00022801"/>
    </source>
</evidence>
<gene>
    <name evidence="12" type="primary">Eg5</name>
</gene>
<keyword evidence="7 8" id="KW-0624">Polysaccharide degradation</keyword>
<evidence type="ECO:0000256" key="2">
    <source>
        <dbReference type="ARBA" id="ARBA00007072"/>
    </source>
</evidence>
<evidence type="ECO:0000256" key="10">
    <source>
        <dbReference type="SAM" id="Phobius"/>
    </source>
</evidence>
<proteinExistence type="evidence at transcript level"/>
<dbReference type="GO" id="GO:0008810">
    <property type="term" value="F:cellulase activity"/>
    <property type="evidence" value="ECO:0007669"/>
    <property type="project" value="UniProtKB-EC"/>
</dbReference>
<evidence type="ECO:0000256" key="1">
    <source>
        <dbReference type="ARBA" id="ARBA00000966"/>
    </source>
</evidence>
<keyword evidence="10" id="KW-0472">Membrane</keyword>
<dbReference type="AlphaFoldDB" id="A0A514YQT3"/>
<keyword evidence="3 8" id="KW-0378">Hydrolase</keyword>
<feature type="active site" evidence="8">
    <location>
        <position position="503"/>
    </location>
</feature>